<dbReference type="RefSeq" id="WP_264369513.1">
    <property type="nucleotide sequence ID" value="NZ_JAPCIO010000007.1"/>
</dbReference>
<proteinExistence type="predicted"/>
<sequence length="157" mass="18045">MKTFKIIIISLVIISVFALAFYKEDTVNIEGTWIPEKIILNDEILFPTKIDSLLRGSTTSDIIISEWTDSLYILSGKEKIASRFKIKKNKNGNHLIHLTSKEKALNGIFNLKVDTLFHDSVTYEIKVEIQSNSNLLKFKKILHIKPWKPEYPRKGAV</sequence>
<evidence type="ECO:0000313" key="1">
    <source>
        <dbReference type="EMBL" id="MCW1148802.1"/>
    </source>
</evidence>
<accession>A0ABT3EJR1</accession>
<protein>
    <recommendedName>
        <fullName evidence="3">DUF4488 domain-containing protein</fullName>
    </recommendedName>
</protein>
<organism evidence="1 2">
    <name type="scientific">Flavobacterium lacisediminis</name>
    <dbReference type="NCBI Taxonomy" id="2989705"/>
    <lineage>
        <taxon>Bacteria</taxon>
        <taxon>Pseudomonadati</taxon>
        <taxon>Bacteroidota</taxon>
        <taxon>Flavobacteriia</taxon>
        <taxon>Flavobacteriales</taxon>
        <taxon>Flavobacteriaceae</taxon>
        <taxon>Flavobacterium</taxon>
    </lineage>
</organism>
<evidence type="ECO:0000313" key="2">
    <source>
        <dbReference type="Proteomes" id="UP001165677"/>
    </source>
</evidence>
<reference evidence="1" key="1">
    <citation type="submission" date="2022-10" db="EMBL/GenBank/DDBJ databases">
        <title>Flavobacterium sp. nov., a bacterium isolated from lake sediment.</title>
        <authorList>
            <person name="Qu J.-H."/>
        </authorList>
    </citation>
    <scope>NUCLEOTIDE SEQUENCE</scope>
    <source>
        <strain evidence="1">TH16-21</strain>
    </source>
</reference>
<comment type="caution">
    <text evidence="1">The sequence shown here is derived from an EMBL/GenBank/DDBJ whole genome shotgun (WGS) entry which is preliminary data.</text>
</comment>
<evidence type="ECO:0008006" key="3">
    <source>
        <dbReference type="Google" id="ProtNLM"/>
    </source>
</evidence>
<gene>
    <name evidence="1" type="ORF">OJ995_11290</name>
</gene>
<dbReference type="Proteomes" id="UP001165677">
    <property type="component" value="Unassembled WGS sequence"/>
</dbReference>
<name>A0ABT3EJR1_9FLAO</name>
<dbReference type="EMBL" id="JAPCIO010000007">
    <property type="protein sequence ID" value="MCW1148802.1"/>
    <property type="molecule type" value="Genomic_DNA"/>
</dbReference>
<keyword evidence="2" id="KW-1185">Reference proteome</keyword>